<comment type="caution">
    <text evidence="3">The sequence shown here is derived from an EMBL/GenBank/DDBJ whole genome shotgun (WGS) entry which is preliminary data.</text>
</comment>
<dbReference type="PANTHER" id="PTHR35024:SF4">
    <property type="entry name" value="POLYMER-FORMING CYTOSKELETAL PROTEIN"/>
    <property type="match status" value="1"/>
</dbReference>
<evidence type="ECO:0000256" key="2">
    <source>
        <dbReference type="SAM" id="MobiDB-lite"/>
    </source>
</evidence>
<sequence>MITSAKKNPEQAQASNRILIGTEIEGDVKSNGDIRIDGVVKGNIQVTGKLVIGEKGKVEGEVVCSNATVSGLLKGKAEVKELLTMTATAVVQGDVVTGKLSVEPGAELSGTCNMGAVVRKMERKNDSGEESKESKETA</sequence>
<keyword evidence="4" id="KW-1185">Reference proteome</keyword>
<proteinExistence type="inferred from homology"/>
<feature type="compositionally biased region" description="Basic and acidic residues" evidence="2">
    <location>
        <begin position="119"/>
        <end position="138"/>
    </location>
</feature>
<protein>
    <submittedName>
        <fullName evidence="3">Polymer-forming cytoskeletal protein</fullName>
    </submittedName>
</protein>
<dbReference type="InterPro" id="IPR007607">
    <property type="entry name" value="BacA/B"/>
</dbReference>
<name>A0A6N6RG49_9FLAO</name>
<reference evidence="3 4" key="1">
    <citation type="submission" date="2019-09" db="EMBL/GenBank/DDBJ databases">
        <title>Genomes of family Cryomorphaceae.</title>
        <authorList>
            <person name="Bowman J.P."/>
        </authorList>
    </citation>
    <scope>NUCLEOTIDE SEQUENCE [LARGE SCALE GENOMIC DNA]</scope>
    <source>
        <strain evidence="3 4">LMG 25704</strain>
    </source>
</reference>
<dbReference type="RefSeq" id="WP_151667264.1">
    <property type="nucleotide sequence ID" value="NZ_WBVO01000005.1"/>
</dbReference>
<gene>
    <name evidence="3" type="ORF">F8C67_07745</name>
</gene>
<dbReference type="Proteomes" id="UP000468650">
    <property type="component" value="Unassembled WGS sequence"/>
</dbReference>
<evidence type="ECO:0000313" key="4">
    <source>
        <dbReference type="Proteomes" id="UP000468650"/>
    </source>
</evidence>
<dbReference type="Pfam" id="PF04519">
    <property type="entry name" value="Bactofilin"/>
    <property type="match status" value="1"/>
</dbReference>
<comment type="similarity">
    <text evidence="1">Belongs to the bactofilin family.</text>
</comment>
<dbReference type="AlphaFoldDB" id="A0A6N6RG49"/>
<dbReference type="OrthoDB" id="5432602at2"/>
<feature type="region of interest" description="Disordered" evidence="2">
    <location>
        <begin position="117"/>
        <end position="138"/>
    </location>
</feature>
<organism evidence="3 4">
    <name type="scientific">Phaeocystidibacter luteus</name>
    <dbReference type="NCBI Taxonomy" id="911197"/>
    <lineage>
        <taxon>Bacteria</taxon>
        <taxon>Pseudomonadati</taxon>
        <taxon>Bacteroidota</taxon>
        <taxon>Flavobacteriia</taxon>
        <taxon>Flavobacteriales</taxon>
        <taxon>Phaeocystidibacteraceae</taxon>
        <taxon>Phaeocystidibacter</taxon>
    </lineage>
</organism>
<dbReference type="EMBL" id="WBVO01000005">
    <property type="protein sequence ID" value="KAB2810120.1"/>
    <property type="molecule type" value="Genomic_DNA"/>
</dbReference>
<accession>A0A6N6RG49</accession>
<evidence type="ECO:0000313" key="3">
    <source>
        <dbReference type="EMBL" id="KAB2810120.1"/>
    </source>
</evidence>
<dbReference type="PANTHER" id="PTHR35024">
    <property type="entry name" value="HYPOTHETICAL CYTOSOLIC PROTEIN"/>
    <property type="match status" value="1"/>
</dbReference>
<evidence type="ECO:0000256" key="1">
    <source>
        <dbReference type="ARBA" id="ARBA00044755"/>
    </source>
</evidence>